<proteinExistence type="predicted"/>
<dbReference type="InterPro" id="IPR036034">
    <property type="entry name" value="PDZ_sf"/>
</dbReference>
<organism evidence="4 5">
    <name type="scientific">Enhygromyxa salina</name>
    <dbReference type="NCBI Taxonomy" id="215803"/>
    <lineage>
        <taxon>Bacteria</taxon>
        <taxon>Pseudomonadati</taxon>
        <taxon>Myxococcota</taxon>
        <taxon>Polyangia</taxon>
        <taxon>Nannocystales</taxon>
        <taxon>Nannocystaceae</taxon>
        <taxon>Enhygromyxa</taxon>
    </lineage>
</organism>
<feature type="region of interest" description="Disordered" evidence="2">
    <location>
        <begin position="446"/>
        <end position="476"/>
    </location>
</feature>
<evidence type="ECO:0000313" key="5">
    <source>
        <dbReference type="Proteomes" id="UP000031599"/>
    </source>
</evidence>
<dbReference type="Gene3D" id="2.30.42.10">
    <property type="match status" value="1"/>
</dbReference>
<dbReference type="SUPFAM" id="SSF50156">
    <property type="entry name" value="PDZ domain-like"/>
    <property type="match status" value="1"/>
</dbReference>
<dbReference type="Gene3D" id="2.60.40.1120">
    <property type="entry name" value="Carboxypeptidase-like, regulatory domain"/>
    <property type="match status" value="7"/>
</dbReference>
<dbReference type="GO" id="GO:0030246">
    <property type="term" value="F:carbohydrate binding"/>
    <property type="evidence" value="ECO:0007669"/>
    <property type="project" value="InterPro"/>
</dbReference>
<keyword evidence="1" id="KW-0732">Signal</keyword>
<dbReference type="PROSITE" id="PS50106">
    <property type="entry name" value="PDZ"/>
    <property type="match status" value="1"/>
</dbReference>
<dbReference type="SUPFAM" id="SSF49452">
    <property type="entry name" value="Starch-binding domain-like"/>
    <property type="match status" value="3"/>
</dbReference>
<name>A0A0C2CTZ5_9BACT</name>
<dbReference type="InterPro" id="IPR013784">
    <property type="entry name" value="Carb-bd-like_fold"/>
</dbReference>
<evidence type="ECO:0000256" key="1">
    <source>
        <dbReference type="ARBA" id="ARBA00022729"/>
    </source>
</evidence>
<dbReference type="SUPFAM" id="SSF49464">
    <property type="entry name" value="Carboxypeptidase regulatory domain-like"/>
    <property type="match status" value="4"/>
</dbReference>
<dbReference type="PANTHER" id="PTHR23303:SF14">
    <property type="entry name" value="BOS COMPLEX SUBUNIT NOMO1-RELATED"/>
    <property type="match status" value="1"/>
</dbReference>
<protein>
    <recommendedName>
        <fullName evidence="3">PDZ domain-containing protein</fullName>
    </recommendedName>
</protein>
<dbReference type="EMBL" id="JMCC02000107">
    <property type="protein sequence ID" value="KIG13085.1"/>
    <property type="molecule type" value="Genomic_DNA"/>
</dbReference>
<dbReference type="Pfam" id="PF13620">
    <property type="entry name" value="CarboxypepD_reg"/>
    <property type="match status" value="3"/>
</dbReference>
<dbReference type="InterPro" id="IPR008969">
    <property type="entry name" value="CarboxyPept-like_regulatory"/>
</dbReference>
<feature type="domain" description="PDZ" evidence="3">
    <location>
        <begin position="903"/>
        <end position="971"/>
    </location>
</feature>
<reference evidence="4 5" key="1">
    <citation type="submission" date="2014-12" db="EMBL/GenBank/DDBJ databases">
        <title>Genome assembly of Enhygromyxa salina DSM 15201.</title>
        <authorList>
            <person name="Sharma G."/>
            <person name="Subramanian S."/>
        </authorList>
    </citation>
    <scope>NUCLEOTIDE SEQUENCE [LARGE SCALE GENOMIC DNA]</scope>
    <source>
        <strain evidence="4 5">DSM 15201</strain>
    </source>
</reference>
<dbReference type="PANTHER" id="PTHR23303">
    <property type="entry name" value="CARBOXYPEPTIDASE REGULATORY REGION-CONTAINING"/>
    <property type="match status" value="1"/>
</dbReference>
<evidence type="ECO:0000313" key="4">
    <source>
        <dbReference type="EMBL" id="KIG13085.1"/>
    </source>
</evidence>
<evidence type="ECO:0000256" key="2">
    <source>
        <dbReference type="SAM" id="MobiDB-lite"/>
    </source>
</evidence>
<gene>
    <name evidence="4" type="ORF">DB30_00550</name>
</gene>
<dbReference type="InterPro" id="IPR001478">
    <property type="entry name" value="PDZ"/>
</dbReference>
<sequence length="1008" mass="106796">MTDRKNSKLGILALVAVILGLAGWWVSRGPTPDPSAGADEASPSQLLERANAAKQRGPIDSTTKLLGADKAVISGTIRDERGQAIAGANVCAWADQASLRGAGDGRPRCALSEHDGHYRLEQLWPVETSITASAPEFRPGHWSERVDGQRRDELRLAPGQERREVDVTLEGGGVAVRGVVKDISGGVIDGALVSASRGWRFNSAARAVALSDDEGRFEVWVEPGETYLTAQAQGYAASGTSSAAPTELAQIFMTPESTISGTVVHAQTGAPVPGATVVTRAPRFQSSGGGSGNAITNDEGQFRITGLEPGIYDLVATTDELYGETVEQIHLGLAQDAEDTLVTAHPAVSLTGKIVIAETGQPCPEGRVSLEAKELRQTGPVDAQGGVLVRALLPGEYEVQIRCDGYTPEESYEPIVVADQDLVDFEWRVHTGLAIRGVVVDSNGNGLPHVNVRGRPKPKPGEDPRGQRTSSWGSETEADGAFELRGLLAGNYELTVGGADYPGLDEPEIVELGEAADLEGVRLVLPATGRLVGIVRDESGVGVAGVSVSVNPVDSWSRETARTGDDGRFVFERLLTGSARVRAQIDWFSDLRAPGTSDDDVQGEVVEIVQGRDAEIELVVEGRDGTISGQVVDSDGAPVTDAFIDATRVSDSAAAGSSRSRGSLRWGWDRKPVLSDHDGGFELRELSEGTYMLRAYRKGGGEAIVEGVELGSSGVVLTIVETGQIAGKVVFADGQISPERFEVQVTNKAAALSRGDAFFRTQGAFAMRELPPGTYEINVSATGGSAATTVELAPGASIDDLTIELQAKITVKGRLIDADTRAPVAGYRVNVNARNGAPSFRFDSPGENKDVSDSDGRFELEDVPTGAVDVMIMYRDFTADSDYDWSRRSLRLAAKPLVQDLGEIELIASRLGQRETGGDLGFKTKSTGPEVEPEDEYFEVAVIRPGGPADQSGLAAGDRITEVDGRGVTGLDSHRFNKLTRAPPGTKIQLTIEGKPAVTIVLGPPVEW</sequence>
<accession>A0A0C2CTZ5</accession>
<evidence type="ECO:0000259" key="3">
    <source>
        <dbReference type="PROSITE" id="PS50106"/>
    </source>
</evidence>
<dbReference type="SMART" id="SM00228">
    <property type="entry name" value="PDZ"/>
    <property type="match status" value="1"/>
</dbReference>
<comment type="caution">
    <text evidence="4">The sequence shown here is derived from an EMBL/GenBank/DDBJ whole genome shotgun (WGS) entry which is preliminary data.</text>
</comment>
<dbReference type="Pfam" id="PF00595">
    <property type="entry name" value="PDZ"/>
    <property type="match status" value="1"/>
</dbReference>
<dbReference type="RefSeq" id="WP_052556367.1">
    <property type="nucleotide sequence ID" value="NZ_JMCC02000107.1"/>
</dbReference>
<dbReference type="AlphaFoldDB" id="A0A0C2CTZ5"/>
<dbReference type="InterPro" id="IPR051417">
    <property type="entry name" value="SDr/BOS_complex"/>
</dbReference>
<dbReference type="Proteomes" id="UP000031599">
    <property type="component" value="Unassembled WGS sequence"/>
</dbReference>